<proteinExistence type="predicted"/>
<dbReference type="Pfam" id="PF05901">
    <property type="entry name" value="Excalibur"/>
    <property type="match status" value="1"/>
</dbReference>
<gene>
    <name evidence="2" type="ORF">I540_3735</name>
</gene>
<sequence length="44" mass="4580">MALADPPYANCKEAHADGKYNIPRGAPGYSAKLDRDGDGLACEG</sequence>
<dbReference type="EMBL" id="JAOJ01000002">
    <property type="protein sequence ID" value="EUA71734.1"/>
    <property type="molecule type" value="Genomic_DNA"/>
</dbReference>
<dbReference type="SMART" id="SM00894">
    <property type="entry name" value="Excalibur"/>
    <property type="match status" value="1"/>
</dbReference>
<comment type="caution">
    <text evidence="2">The sequence shown here is derived from an EMBL/GenBank/DDBJ whole genome shotgun (WGS) entry which is preliminary data.</text>
</comment>
<name>X8DTP2_9MYCO</name>
<reference evidence="2 3" key="1">
    <citation type="submission" date="2013-12" db="EMBL/GenBank/DDBJ databases">
        <authorList>
            <person name="Zelazny A."/>
            <person name="Olivier K."/>
            <person name="Holland S."/>
            <person name="Lenaerts A."/>
            <person name="Ordway D."/>
            <person name="DeGroote M.A."/>
            <person name="Parker T."/>
            <person name="Sizemore C."/>
            <person name="Tallon L.J."/>
            <person name="Sadzewicz L.K."/>
            <person name="Sengamalay N."/>
            <person name="Fraser C.M."/>
            <person name="Hine E."/>
            <person name="Shefchek K.A."/>
            <person name="Das S.P."/>
            <person name="Tettelin H."/>
        </authorList>
    </citation>
    <scope>NUCLEOTIDE SEQUENCE [LARGE SCALE GENOMIC DNA]</scope>
    <source>
        <strain evidence="2 3">1513</strain>
    </source>
</reference>
<feature type="domain" description="Excalibur calcium-binding" evidence="1">
    <location>
        <begin position="7"/>
        <end position="43"/>
    </location>
</feature>
<evidence type="ECO:0000313" key="2">
    <source>
        <dbReference type="EMBL" id="EUA71734.1"/>
    </source>
</evidence>
<evidence type="ECO:0000313" key="3">
    <source>
        <dbReference type="Proteomes" id="UP000023351"/>
    </source>
</evidence>
<accession>X8DTP2</accession>
<organism evidence="2 3">
    <name type="scientific">Mycobacteroides abscessus subsp. bolletii 1513</name>
    <dbReference type="NCBI Taxonomy" id="1299321"/>
    <lineage>
        <taxon>Bacteria</taxon>
        <taxon>Bacillati</taxon>
        <taxon>Actinomycetota</taxon>
        <taxon>Actinomycetes</taxon>
        <taxon>Mycobacteriales</taxon>
        <taxon>Mycobacteriaceae</taxon>
        <taxon>Mycobacteroides</taxon>
        <taxon>Mycobacteroides abscessus</taxon>
    </lineage>
</organism>
<dbReference type="PATRIC" id="fig|1299321.3.peg.3594"/>
<protein>
    <submittedName>
        <fullName evidence="2">Excalibur calcium-binding domain protein</fullName>
    </submittedName>
</protein>
<dbReference type="Proteomes" id="UP000023351">
    <property type="component" value="Unassembled WGS sequence"/>
</dbReference>
<dbReference type="AlphaFoldDB" id="X8DTP2"/>
<evidence type="ECO:0000259" key="1">
    <source>
        <dbReference type="SMART" id="SM00894"/>
    </source>
</evidence>
<dbReference type="InterPro" id="IPR008613">
    <property type="entry name" value="Excalibur_Ca-bd_domain"/>
</dbReference>